<evidence type="ECO:0000313" key="4">
    <source>
        <dbReference type="Proteomes" id="UP000688137"/>
    </source>
</evidence>
<dbReference type="PANTHER" id="PTHR45614:SF25">
    <property type="entry name" value="MYB PROTEIN"/>
    <property type="match status" value="1"/>
</dbReference>
<dbReference type="AlphaFoldDB" id="A0A8S1LUL8"/>
<organism evidence="3 4">
    <name type="scientific">Paramecium primaurelia</name>
    <dbReference type="NCBI Taxonomy" id="5886"/>
    <lineage>
        <taxon>Eukaryota</taxon>
        <taxon>Sar</taxon>
        <taxon>Alveolata</taxon>
        <taxon>Ciliophora</taxon>
        <taxon>Intramacronucleata</taxon>
        <taxon>Oligohymenophorea</taxon>
        <taxon>Peniculida</taxon>
        <taxon>Parameciidae</taxon>
        <taxon>Paramecium</taxon>
    </lineage>
</organism>
<dbReference type="PANTHER" id="PTHR45614">
    <property type="entry name" value="MYB PROTEIN-RELATED"/>
    <property type="match status" value="1"/>
</dbReference>
<feature type="domain" description="HTH myb-type" evidence="2">
    <location>
        <begin position="174"/>
        <end position="228"/>
    </location>
</feature>
<feature type="domain" description="Myb-like" evidence="1">
    <location>
        <begin position="174"/>
        <end position="224"/>
    </location>
</feature>
<evidence type="ECO:0000259" key="1">
    <source>
        <dbReference type="PROSITE" id="PS50090"/>
    </source>
</evidence>
<feature type="domain" description="Myb-like" evidence="1">
    <location>
        <begin position="116"/>
        <end position="173"/>
    </location>
</feature>
<dbReference type="Proteomes" id="UP000688137">
    <property type="component" value="Unassembled WGS sequence"/>
</dbReference>
<dbReference type="PROSITE" id="PS50090">
    <property type="entry name" value="MYB_LIKE"/>
    <property type="match status" value="2"/>
</dbReference>
<gene>
    <name evidence="3" type="ORF">PPRIM_AZ9-3.1.T0440185</name>
</gene>
<dbReference type="GO" id="GO:0000981">
    <property type="term" value="F:DNA-binding transcription factor activity, RNA polymerase II-specific"/>
    <property type="evidence" value="ECO:0007669"/>
    <property type="project" value="TreeGrafter"/>
</dbReference>
<dbReference type="Pfam" id="PF13921">
    <property type="entry name" value="Myb_DNA-bind_6"/>
    <property type="match status" value="1"/>
</dbReference>
<dbReference type="InterPro" id="IPR001005">
    <property type="entry name" value="SANT/Myb"/>
</dbReference>
<keyword evidence="4" id="KW-1185">Reference proteome</keyword>
<evidence type="ECO:0008006" key="5">
    <source>
        <dbReference type="Google" id="ProtNLM"/>
    </source>
</evidence>
<sequence length="335" mass="40101">MIPQTWNEFLHFISDDLHNELDIPLISQFLKIPDQSMTSFQIIQYFSSDFQKAKAKRKHKWGNKEKYFLIWCISKLMEKLQIKFHELYQRKVFKILSSILGISEEFLLIKWLSLLNYKLKEQPWKQEEDDLLINLRQQYSGPKDWIKIAVQFIITSQTVRYPKQIRERFNNVINPNINKNEFNQDEILIIIKEAQKNNKNWAGISKIIPGRTDNQIKNIYNSIMRKIQNEIGFNSENKVDEQEILNLIIQYNNFDPKLISSIIEETKRKKLCVKTESSSDNSQTSEMSAKSIPIQMAYPYINNQPFNFQNIYFSYTQFYLLPYYQPLRNSMYKQT</sequence>
<dbReference type="InterPro" id="IPR017930">
    <property type="entry name" value="Myb_dom"/>
</dbReference>
<dbReference type="PROSITE" id="PS51294">
    <property type="entry name" value="HTH_MYB"/>
    <property type="match status" value="1"/>
</dbReference>
<dbReference type="EMBL" id="CAJJDM010000044">
    <property type="protein sequence ID" value="CAD8069715.1"/>
    <property type="molecule type" value="Genomic_DNA"/>
</dbReference>
<evidence type="ECO:0000313" key="3">
    <source>
        <dbReference type="EMBL" id="CAD8069715.1"/>
    </source>
</evidence>
<reference evidence="3" key="1">
    <citation type="submission" date="2021-01" db="EMBL/GenBank/DDBJ databases">
        <authorList>
            <consortium name="Genoscope - CEA"/>
            <person name="William W."/>
        </authorList>
    </citation>
    <scope>NUCLEOTIDE SEQUENCE</scope>
</reference>
<dbReference type="InterPro" id="IPR050560">
    <property type="entry name" value="MYB_TF"/>
</dbReference>
<dbReference type="SMART" id="SM00717">
    <property type="entry name" value="SANT"/>
    <property type="match status" value="2"/>
</dbReference>
<evidence type="ECO:0000259" key="2">
    <source>
        <dbReference type="PROSITE" id="PS51294"/>
    </source>
</evidence>
<dbReference type="CDD" id="cd00167">
    <property type="entry name" value="SANT"/>
    <property type="match status" value="2"/>
</dbReference>
<comment type="caution">
    <text evidence="3">The sequence shown here is derived from an EMBL/GenBank/DDBJ whole genome shotgun (WGS) entry which is preliminary data.</text>
</comment>
<dbReference type="GO" id="GO:0000978">
    <property type="term" value="F:RNA polymerase II cis-regulatory region sequence-specific DNA binding"/>
    <property type="evidence" value="ECO:0007669"/>
    <property type="project" value="TreeGrafter"/>
</dbReference>
<dbReference type="GO" id="GO:0005634">
    <property type="term" value="C:nucleus"/>
    <property type="evidence" value="ECO:0007669"/>
    <property type="project" value="TreeGrafter"/>
</dbReference>
<protein>
    <recommendedName>
        <fullName evidence="5">Myb-like DNA-binding domain protein</fullName>
    </recommendedName>
</protein>
<dbReference type="OMA" id="YFLIWCI"/>
<proteinExistence type="predicted"/>
<accession>A0A8S1LUL8</accession>
<name>A0A8S1LUL8_PARPR</name>